<evidence type="ECO:0000313" key="3">
    <source>
        <dbReference type="Proteomes" id="UP000632498"/>
    </source>
</evidence>
<feature type="signal peptide" evidence="1">
    <location>
        <begin position="1"/>
        <end position="23"/>
    </location>
</feature>
<dbReference type="EMBL" id="BMHV01000004">
    <property type="protein sequence ID" value="GGF57020.1"/>
    <property type="molecule type" value="Genomic_DNA"/>
</dbReference>
<reference evidence="2" key="2">
    <citation type="submission" date="2020-09" db="EMBL/GenBank/DDBJ databases">
        <authorList>
            <person name="Sun Q."/>
            <person name="Zhou Y."/>
        </authorList>
    </citation>
    <scope>NUCLEOTIDE SEQUENCE</scope>
    <source>
        <strain evidence="2">CGMCC 1.15254</strain>
    </source>
</reference>
<proteinExistence type="predicted"/>
<reference evidence="2" key="1">
    <citation type="journal article" date="2014" name="Int. J. Syst. Evol. Microbiol.">
        <title>Complete genome sequence of Corynebacterium casei LMG S-19264T (=DSM 44701T), isolated from a smear-ripened cheese.</title>
        <authorList>
            <consortium name="US DOE Joint Genome Institute (JGI-PGF)"/>
            <person name="Walter F."/>
            <person name="Albersmeier A."/>
            <person name="Kalinowski J."/>
            <person name="Ruckert C."/>
        </authorList>
    </citation>
    <scope>NUCLEOTIDE SEQUENCE</scope>
    <source>
        <strain evidence="2">CGMCC 1.15254</strain>
    </source>
</reference>
<evidence type="ECO:0000313" key="2">
    <source>
        <dbReference type="EMBL" id="GGF57020.1"/>
    </source>
</evidence>
<feature type="chain" id="PRO_5037963747" evidence="1">
    <location>
        <begin position="24"/>
        <end position="192"/>
    </location>
</feature>
<dbReference type="AlphaFoldDB" id="A0A917F8Q3"/>
<keyword evidence="3" id="KW-1185">Reference proteome</keyword>
<keyword evidence="1" id="KW-0732">Signal</keyword>
<evidence type="ECO:0000256" key="1">
    <source>
        <dbReference type="SAM" id="SignalP"/>
    </source>
</evidence>
<protein>
    <submittedName>
        <fullName evidence="2">Uncharacterized protein</fullName>
    </submittedName>
</protein>
<comment type="caution">
    <text evidence="2">The sequence shown here is derived from an EMBL/GenBank/DDBJ whole genome shotgun (WGS) entry which is preliminary data.</text>
</comment>
<dbReference type="RefSeq" id="WP_188661899.1">
    <property type="nucleotide sequence ID" value="NZ_BMHV01000004.1"/>
</dbReference>
<name>A0A917F8Q3_9PROT</name>
<dbReference type="Proteomes" id="UP000632498">
    <property type="component" value="Unassembled WGS sequence"/>
</dbReference>
<gene>
    <name evidence="2" type="ORF">GCM10011332_08070</name>
</gene>
<sequence>MTRLYTLSFIVFLLSGLFTSSHAENSFVISEDSYQGHIQIFGHVGFLMRLTQKQAFSVSVHNHVNQQCRISDELLRAPLLSELKLSDYPTASTAPFTLHLELIGGMDPHKTCLVSYDLSLLRNYSGHTDGQEEVQNSYDYIHAVPLLEVKGLMHIRPDTTEQKLVEGVQIAGKRLLYNLGQIQKIYALPQKR</sequence>
<accession>A0A917F8Q3</accession>
<organism evidence="2 3">
    <name type="scientific">Terasakiella brassicae</name>
    <dbReference type="NCBI Taxonomy" id="1634917"/>
    <lineage>
        <taxon>Bacteria</taxon>
        <taxon>Pseudomonadati</taxon>
        <taxon>Pseudomonadota</taxon>
        <taxon>Alphaproteobacteria</taxon>
        <taxon>Rhodospirillales</taxon>
        <taxon>Terasakiellaceae</taxon>
        <taxon>Terasakiella</taxon>
    </lineage>
</organism>